<dbReference type="AlphaFoldDB" id="D8LRA6"/>
<dbReference type="OrthoDB" id="6079689at2759"/>
<dbReference type="Pfam" id="PF01026">
    <property type="entry name" value="TatD_DNase"/>
    <property type="match status" value="1"/>
</dbReference>
<sequence>MSSLNERRRDHAENVSGTATICMRYAHARSEEWLRDLTALLEQHPHALVGEIGLDKVARTPDTRRVEWDDQLEVFQAQMELAARMSRPVSVHCVKAHGKLVDYLRGLMERKTGRSPAGGQKEEYNGMGGEGKRWRLPPRIALHSFTGSVEVAKDITRLGARRDYGSEVFFGFSAAVNMRGDRETKRLVGECEHRQACW</sequence>
<dbReference type="InParanoid" id="D8LRA6"/>
<dbReference type="EMBL" id="FN648863">
    <property type="protein sequence ID" value="CBN75011.1"/>
    <property type="molecule type" value="Genomic_DNA"/>
</dbReference>
<name>D8LRA6_ECTSI</name>
<proteinExistence type="predicted"/>
<evidence type="ECO:0000313" key="3">
    <source>
        <dbReference type="Proteomes" id="UP000002630"/>
    </source>
</evidence>
<dbReference type="GO" id="GO:0016788">
    <property type="term" value="F:hydrolase activity, acting on ester bonds"/>
    <property type="evidence" value="ECO:0007669"/>
    <property type="project" value="InterPro"/>
</dbReference>
<evidence type="ECO:0000313" key="2">
    <source>
        <dbReference type="EMBL" id="CBN75011.1"/>
    </source>
</evidence>
<dbReference type="PANTHER" id="PTHR47345:SF1">
    <property type="entry name" value="CUT9-INTERACTING PROTEIN SCN1"/>
    <property type="match status" value="1"/>
</dbReference>
<reference evidence="2 3" key="1">
    <citation type="journal article" date="2010" name="Nature">
        <title>The Ectocarpus genome and the independent evolution of multicellularity in brown algae.</title>
        <authorList>
            <person name="Cock J.M."/>
            <person name="Sterck L."/>
            <person name="Rouze P."/>
            <person name="Scornet D."/>
            <person name="Allen A.E."/>
            <person name="Amoutzias G."/>
            <person name="Anthouard V."/>
            <person name="Artiguenave F."/>
            <person name="Aury J.M."/>
            <person name="Badger J.H."/>
            <person name="Beszteri B."/>
            <person name="Billiau K."/>
            <person name="Bonnet E."/>
            <person name="Bothwell J.H."/>
            <person name="Bowler C."/>
            <person name="Boyen C."/>
            <person name="Brownlee C."/>
            <person name="Carrano C.J."/>
            <person name="Charrier B."/>
            <person name="Cho G.Y."/>
            <person name="Coelho S.M."/>
            <person name="Collen J."/>
            <person name="Corre E."/>
            <person name="Da Silva C."/>
            <person name="Delage L."/>
            <person name="Delaroque N."/>
            <person name="Dittami S.M."/>
            <person name="Doulbeau S."/>
            <person name="Elias M."/>
            <person name="Farnham G."/>
            <person name="Gachon C.M."/>
            <person name="Gschloessl B."/>
            <person name="Heesch S."/>
            <person name="Jabbari K."/>
            <person name="Jubin C."/>
            <person name="Kawai H."/>
            <person name="Kimura K."/>
            <person name="Kloareg B."/>
            <person name="Kupper F.C."/>
            <person name="Lang D."/>
            <person name="Le Bail A."/>
            <person name="Leblanc C."/>
            <person name="Lerouge P."/>
            <person name="Lohr M."/>
            <person name="Lopez P.J."/>
            <person name="Martens C."/>
            <person name="Maumus F."/>
            <person name="Michel G."/>
            <person name="Miranda-Saavedra D."/>
            <person name="Morales J."/>
            <person name="Moreau H."/>
            <person name="Motomura T."/>
            <person name="Nagasato C."/>
            <person name="Napoli C.A."/>
            <person name="Nelson D.R."/>
            <person name="Nyvall-Collen P."/>
            <person name="Peters A.F."/>
            <person name="Pommier C."/>
            <person name="Potin P."/>
            <person name="Poulain J."/>
            <person name="Quesneville H."/>
            <person name="Read B."/>
            <person name="Rensing S.A."/>
            <person name="Ritter A."/>
            <person name="Rousvoal S."/>
            <person name="Samanta M."/>
            <person name="Samson G."/>
            <person name="Schroeder D.C."/>
            <person name="Segurens B."/>
            <person name="Strittmatter M."/>
            <person name="Tonon T."/>
            <person name="Tregear J.W."/>
            <person name="Valentin K."/>
            <person name="von Dassow P."/>
            <person name="Yamagishi T."/>
            <person name="Van de Peer Y."/>
            <person name="Wincker P."/>
        </authorList>
    </citation>
    <scope>NUCLEOTIDE SEQUENCE [LARGE SCALE GENOMIC DNA]</scope>
    <source>
        <strain evidence="3">Ec32 / CCAP1310/4</strain>
    </source>
</reference>
<keyword evidence="3" id="KW-1185">Reference proteome</keyword>
<dbReference type="InterPro" id="IPR053044">
    <property type="entry name" value="Metallo-hydrolase/TatD-type"/>
</dbReference>
<dbReference type="PANTHER" id="PTHR47345">
    <property type="entry name" value="CUT9-INTERACTING PROTEIN SCN1"/>
    <property type="match status" value="1"/>
</dbReference>
<dbReference type="SUPFAM" id="SSF51556">
    <property type="entry name" value="Metallo-dependent hydrolases"/>
    <property type="match status" value="1"/>
</dbReference>
<feature type="region of interest" description="Disordered" evidence="1">
    <location>
        <begin position="111"/>
        <end position="130"/>
    </location>
</feature>
<evidence type="ECO:0000256" key="1">
    <source>
        <dbReference type="SAM" id="MobiDB-lite"/>
    </source>
</evidence>
<dbReference type="InterPro" id="IPR001130">
    <property type="entry name" value="TatD-like"/>
</dbReference>
<dbReference type="STRING" id="2880.D8LRA6"/>
<dbReference type="EMBL" id="FN649741">
    <property type="protein sequence ID" value="CBN75011.1"/>
    <property type="molecule type" value="Genomic_DNA"/>
</dbReference>
<dbReference type="InterPro" id="IPR032466">
    <property type="entry name" value="Metal_Hydrolase"/>
</dbReference>
<dbReference type="Proteomes" id="UP000002630">
    <property type="component" value="Linkage Group LG16"/>
</dbReference>
<organism evidence="2 3">
    <name type="scientific">Ectocarpus siliculosus</name>
    <name type="common">Brown alga</name>
    <name type="synonym">Conferva siliculosa</name>
    <dbReference type="NCBI Taxonomy" id="2880"/>
    <lineage>
        <taxon>Eukaryota</taxon>
        <taxon>Sar</taxon>
        <taxon>Stramenopiles</taxon>
        <taxon>Ochrophyta</taxon>
        <taxon>PX clade</taxon>
        <taxon>Phaeophyceae</taxon>
        <taxon>Ectocarpales</taxon>
        <taxon>Ectocarpaceae</taxon>
        <taxon>Ectocarpus</taxon>
    </lineage>
</organism>
<gene>
    <name evidence="2" type="ORF">Esi_0064_0056</name>
</gene>
<accession>D8LRA6</accession>
<protein>
    <submittedName>
        <fullName evidence="2">Cut9 interacting protein Scn1</fullName>
    </submittedName>
</protein>
<dbReference type="Gene3D" id="3.20.20.140">
    <property type="entry name" value="Metal-dependent hydrolases"/>
    <property type="match status" value="1"/>
</dbReference>
<dbReference type="eggNOG" id="KOG3020">
    <property type="taxonomic scope" value="Eukaryota"/>
</dbReference>